<feature type="transmembrane region" description="Helical" evidence="10">
    <location>
        <begin position="1019"/>
        <end position="1041"/>
    </location>
</feature>
<dbReference type="PANTHER" id="PTHR48020:SF12">
    <property type="entry name" value="PROTON MYO-INOSITOL COTRANSPORTER"/>
    <property type="match status" value="1"/>
</dbReference>
<evidence type="ECO:0000313" key="14">
    <source>
        <dbReference type="Proteomes" id="UP000279259"/>
    </source>
</evidence>
<evidence type="ECO:0000313" key="13">
    <source>
        <dbReference type="EMBL" id="RSH80721.1"/>
    </source>
</evidence>
<feature type="compositionally biased region" description="Basic and acidic residues" evidence="9">
    <location>
        <begin position="485"/>
        <end position="506"/>
    </location>
</feature>
<feature type="transmembrane region" description="Helical" evidence="10">
    <location>
        <begin position="699"/>
        <end position="716"/>
    </location>
</feature>
<feature type="region of interest" description="Disordered" evidence="9">
    <location>
        <begin position="1"/>
        <end position="51"/>
    </location>
</feature>
<dbReference type="Pfam" id="PF00622">
    <property type="entry name" value="SPRY"/>
    <property type="match status" value="1"/>
</dbReference>
<feature type="transmembrane region" description="Helical" evidence="10">
    <location>
        <begin position="944"/>
        <end position="965"/>
    </location>
</feature>
<dbReference type="Proteomes" id="UP000279259">
    <property type="component" value="Unassembled WGS sequence"/>
</dbReference>
<comment type="catalytic activity">
    <reaction evidence="8">
        <text>myo-inositol(out) + H(+)(out) = myo-inositol(in) + H(+)(in)</text>
        <dbReference type="Rhea" id="RHEA:60364"/>
        <dbReference type="ChEBI" id="CHEBI:15378"/>
        <dbReference type="ChEBI" id="CHEBI:17268"/>
    </reaction>
</comment>
<dbReference type="InterPro" id="IPR003663">
    <property type="entry name" value="Sugar/inositol_transpt"/>
</dbReference>
<dbReference type="Pfam" id="PF00083">
    <property type="entry name" value="Sugar_tr"/>
    <property type="match status" value="1"/>
</dbReference>
<dbReference type="InterPro" id="IPR001870">
    <property type="entry name" value="B30.2/SPRY"/>
</dbReference>
<dbReference type="EMBL" id="RSCD01000033">
    <property type="protein sequence ID" value="RSH80721.1"/>
    <property type="molecule type" value="Genomic_DNA"/>
</dbReference>
<evidence type="ECO:0000256" key="9">
    <source>
        <dbReference type="SAM" id="MobiDB-lite"/>
    </source>
</evidence>
<evidence type="ECO:0000256" key="10">
    <source>
        <dbReference type="SAM" id="Phobius"/>
    </source>
</evidence>
<dbReference type="CDD" id="cd17360">
    <property type="entry name" value="MFS_HMIT_like"/>
    <property type="match status" value="1"/>
</dbReference>
<feature type="region of interest" description="Disordered" evidence="9">
    <location>
        <begin position="468"/>
        <end position="615"/>
    </location>
</feature>
<dbReference type="GO" id="GO:0005365">
    <property type="term" value="F:myo-inositol transmembrane transporter activity"/>
    <property type="evidence" value="ECO:0007669"/>
    <property type="project" value="UniProtKB-ARBA"/>
</dbReference>
<dbReference type="InterPro" id="IPR036259">
    <property type="entry name" value="MFS_trans_sf"/>
</dbReference>
<dbReference type="InterPro" id="IPR005828">
    <property type="entry name" value="MFS_sugar_transport-like"/>
</dbReference>
<organism evidence="13 14">
    <name type="scientific">Saitozyma podzolica</name>
    <dbReference type="NCBI Taxonomy" id="1890683"/>
    <lineage>
        <taxon>Eukaryota</taxon>
        <taxon>Fungi</taxon>
        <taxon>Dikarya</taxon>
        <taxon>Basidiomycota</taxon>
        <taxon>Agaricomycotina</taxon>
        <taxon>Tremellomycetes</taxon>
        <taxon>Tremellales</taxon>
        <taxon>Trimorphomycetaceae</taxon>
        <taxon>Saitozyma</taxon>
    </lineage>
</organism>
<feature type="transmembrane region" description="Helical" evidence="10">
    <location>
        <begin position="728"/>
        <end position="745"/>
    </location>
</feature>
<feature type="compositionally biased region" description="Basic and acidic residues" evidence="9">
    <location>
        <begin position="584"/>
        <end position="601"/>
    </location>
</feature>
<dbReference type="NCBIfam" id="TIGR00879">
    <property type="entry name" value="SP"/>
    <property type="match status" value="1"/>
</dbReference>
<feature type="transmembrane region" description="Helical" evidence="10">
    <location>
        <begin position="985"/>
        <end position="1007"/>
    </location>
</feature>
<dbReference type="PROSITE" id="PS00217">
    <property type="entry name" value="SUGAR_TRANSPORT_2"/>
    <property type="match status" value="1"/>
</dbReference>
<comment type="caution">
    <text evidence="13">The sequence shown here is derived from an EMBL/GenBank/DDBJ whole genome shotgun (WGS) entry which is preliminary data.</text>
</comment>
<dbReference type="FunFam" id="1.20.1250.20:FF:000073">
    <property type="entry name" value="MFS myo-inositol transporter, putative"/>
    <property type="match status" value="1"/>
</dbReference>
<accession>A0A427XPG8</accession>
<feature type="transmembrane region" description="Helical" evidence="10">
    <location>
        <begin position="671"/>
        <end position="687"/>
    </location>
</feature>
<proteinExistence type="inferred from homology"/>
<dbReference type="GO" id="GO:0005886">
    <property type="term" value="C:plasma membrane"/>
    <property type="evidence" value="ECO:0007669"/>
    <property type="project" value="UniProtKB-SubCell"/>
</dbReference>
<dbReference type="InterPro" id="IPR050814">
    <property type="entry name" value="Myo-inositol_Transporter"/>
</dbReference>
<evidence type="ECO:0000256" key="5">
    <source>
        <dbReference type="ARBA" id="ARBA00022692"/>
    </source>
</evidence>
<evidence type="ECO:0000259" key="12">
    <source>
        <dbReference type="PROSITE" id="PS50850"/>
    </source>
</evidence>
<dbReference type="GO" id="GO:1904679">
    <property type="term" value="P:myo-inositol import across plasma membrane"/>
    <property type="evidence" value="ECO:0007669"/>
    <property type="project" value="UniProtKB-ARBA"/>
</dbReference>
<reference evidence="13 14" key="1">
    <citation type="submission" date="2018-11" db="EMBL/GenBank/DDBJ databases">
        <title>Genome sequence of Saitozyma podzolica DSM 27192.</title>
        <authorList>
            <person name="Aliyu H."/>
            <person name="Gorte O."/>
            <person name="Ochsenreither K."/>
        </authorList>
    </citation>
    <scope>NUCLEOTIDE SEQUENCE [LARGE SCALE GENOMIC DNA]</scope>
    <source>
        <strain evidence="13 14">DSM 27192</strain>
    </source>
</reference>
<dbReference type="InterPro" id="IPR043136">
    <property type="entry name" value="B30.2/SPRY_sf"/>
</dbReference>
<feature type="domain" description="Major facilitator superfamily (MFS) profile" evidence="12">
    <location>
        <begin position="631"/>
        <end position="1075"/>
    </location>
</feature>
<dbReference type="PANTHER" id="PTHR48020">
    <property type="entry name" value="PROTON MYO-INOSITOL COTRANSPORTER"/>
    <property type="match status" value="1"/>
</dbReference>
<dbReference type="CDD" id="cd12872">
    <property type="entry name" value="SPRY_Ash2"/>
    <property type="match status" value="1"/>
</dbReference>
<dbReference type="SMART" id="SM00449">
    <property type="entry name" value="SPRY"/>
    <property type="match status" value="1"/>
</dbReference>
<dbReference type="InterPro" id="IPR020846">
    <property type="entry name" value="MFS_dom"/>
</dbReference>
<dbReference type="InterPro" id="IPR013320">
    <property type="entry name" value="ConA-like_dom_sf"/>
</dbReference>
<keyword evidence="5 10" id="KW-0812">Transmembrane</keyword>
<evidence type="ECO:0000256" key="8">
    <source>
        <dbReference type="ARBA" id="ARBA00049119"/>
    </source>
</evidence>
<keyword evidence="3" id="KW-0813">Transport</keyword>
<dbReference type="Gene3D" id="1.20.1250.20">
    <property type="entry name" value="MFS general substrate transporter like domains"/>
    <property type="match status" value="1"/>
</dbReference>
<name>A0A427XPG8_9TREE</name>
<dbReference type="SUPFAM" id="SSF103473">
    <property type="entry name" value="MFS general substrate transporter"/>
    <property type="match status" value="1"/>
</dbReference>
<feature type="transmembrane region" description="Helical" evidence="10">
    <location>
        <begin position="757"/>
        <end position="776"/>
    </location>
</feature>
<feature type="compositionally biased region" description="Basic residues" evidence="9">
    <location>
        <begin position="341"/>
        <end position="355"/>
    </location>
</feature>
<evidence type="ECO:0000256" key="3">
    <source>
        <dbReference type="ARBA" id="ARBA00022448"/>
    </source>
</evidence>
<dbReference type="InterPro" id="IPR003877">
    <property type="entry name" value="SPRY_dom"/>
</dbReference>
<feature type="transmembrane region" description="Helical" evidence="10">
    <location>
        <begin position="914"/>
        <end position="932"/>
    </location>
</feature>
<dbReference type="SUPFAM" id="SSF49899">
    <property type="entry name" value="Concanavalin A-like lectins/glucanases"/>
    <property type="match status" value="1"/>
</dbReference>
<keyword evidence="4" id="KW-1003">Cell membrane</keyword>
<feature type="transmembrane region" description="Helical" evidence="10">
    <location>
        <begin position="878"/>
        <end position="902"/>
    </location>
</feature>
<dbReference type="InterPro" id="IPR005829">
    <property type="entry name" value="Sugar_transporter_CS"/>
</dbReference>
<comment type="similarity">
    <text evidence="2">Belongs to the major facilitator superfamily. Sugar transporter (TC 2.A.1.1) family.</text>
</comment>
<feature type="compositionally biased region" description="Acidic residues" evidence="9">
    <location>
        <begin position="602"/>
        <end position="614"/>
    </location>
</feature>
<dbReference type="OrthoDB" id="6339427at2759"/>
<evidence type="ECO:0000256" key="2">
    <source>
        <dbReference type="ARBA" id="ARBA00010992"/>
    </source>
</evidence>
<keyword evidence="14" id="KW-1185">Reference proteome</keyword>
<dbReference type="AlphaFoldDB" id="A0A427XPG8"/>
<evidence type="ECO:0000256" key="7">
    <source>
        <dbReference type="ARBA" id="ARBA00023136"/>
    </source>
</evidence>
<feature type="domain" description="B30.2/SPRY" evidence="11">
    <location>
        <begin position="122"/>
        <end position="330"/>
    </location>
</feature>
<evidence type="ECO:0000256" key="1">
    <source>
        <dbReference type="ARBA" id="ARBA00004651"/>
    </source>
</evidence>
<dbReference type="PROSITE" id="PS00216">
    <property type="entry name" value="SUGAR_TRANSPORT_1"/>
    <property type="match status" value="1"/>
</dbReference>
<feature type="transmembrane region" description="Helical" evidence="10">
    <location>
        <begin position="788"/>
        <end position="807"/>
    </location>
</feature>
<feature type="compositionally biased region" description="Low complexity" evidence="9">
    <location>
        <begin position="8"/>
        <end position="21"/>
    </location>
</feature>
<keyword evidence="6 10" id="KW-1133">Transmembrane helix</keyword>
<feature type="compositionally biased region" description="Acidic residues" evidence="9">
    <location>
        <begin position="474"/>
        <end position="484"/>
    </location>
</feature>
<dbReference type="PROSITE" id="PS50188">
    <property type="entry name" value="B302_SPRY"/>
    <property type="match status" value="1"/>
</dbReference>
<dbReference type="Gene3D" id="2.60.120.920">
    <property type="match status" value="1"/>
</dbReference>
<comment type="subcellular location">
    <subcellularLocation>
        <location evidence="1">Cell membrane</location>
        <topology evidence="1">Multi-pass membrane protein</topology>
    </subcellularLocation>
</comment>
<dbReference type="PRINTS" id="PR00171">
    <property type="entry name" value="SUGRTRNSPORT"/>
</dbReference>
<evidence type="ECO:0000256" key="6">
    <source>
        <dbReference type="ARBA" id="ARBA00022989"/>
    </source>
</evidence>
<evidence type="ECO:0000259" key="11">
    <source>
        <dbReference type="PROSITE" id="PS50188"/>
    </source>
</evidence>
<feature type="region of interest" description="Disordered" evidence="9">
    <location>
        <begin position="335"/>
        <end position="358"/>
    </location>
</feature>
<gene>
    <name evidence="13" type="primary">ITR2_1</name>
    <name evidence="13" type="ORF">EHS25_007056</name>
</gene>
<evidence type="ECO:0000256" key="4">
    <source>
        <dbReference type="ARBA" id="ARBA00022475"/>
    </source>
</evidence>
<keyword evidence="7 10" id="KW-0472">Membrane</keyword>
<dbReference type="PROSITE" id="PS50850">
    <property type="entry name" value="MFS"/>
    <property type="match status" value="1"/>
</dbReference>
<sequence>MSKKRRLSPTASSRSSATPAPVQIAVLDGSPLKSALDPGSSPVAEPAFGEPALGVPGPSRLSASLTPAPAVAVERALARHGVSVLGSGDGSGPGDECFLWDGLPMNKQAFRYAPCGISPNPSPSPVIPFYRTIPYAPPTPDVHISWLDRSPFLRLSADGLTATTDRGFRAARANVAVREGSWYYEVIVERGNGVVGSAKGSAGDPGNAGNAHIRVGWGRREASLDAPVGSDGYSYGIRDVGGERLHLSRPKPYGNSFSSGDVVGCLITLPSRPKPSRGPDPADTSLVYRRRVPIHYKGQWYFEMSEYLPAKEMETLVDREGKLAAAKAAAEAAKAEEVNGRKKKGATTKNAKKGKKEVVVPSAPAARELPRLQGSRVEFFLNGEPLGTAFDEIYDFLPLPPLNPQQTKRHGVHHFDPQKDLLHDDGTLGYYPMVSCFGRGKLRCNFGPEWVKPPATLSARAMSERWSEFRDEERELDEADEEEAAERMRKEMEEDEKRKATMEARLAKAGTKKKSAASASAAKRKKGTATPTPGPDGLSRAGTPKSEARTPRPEGTPVKLEIESARATPAPSTPGARGGSASARDNRHAQEGHEEGERASQEDAEEDGGDDDEAGFVAEGEDRITRFVLTLACTAAISGLLFGYDTGVISGTLVVIGRDLGSPLSDWQKELITSATTLGALIGGLVAGGMSDHTGRKRVITLASVVFVLGALVQAACHTVSTMIAGRFIVGVGVGLASCIVPLYIGELAPDLIRGKLVTINVVAVTLGQVLAYAIGATFQHVSHGWRYMVGIGAVPAVIQLFSLAVLPESPRMLLVDSRVDEARAILSRVYPAANPSQLEGKIRSITDSVRVGMAAQAGYGLRDRLGRLMRVGANRRALVIGSGLQAAQQLCGFNTLMYYSASIFAALGFNNPTAVGLIIAFVNFLFTLVALRIVDPFGRRRTMLYTLPVLVGALLACAVCFRELTRNSGGVLVEGQTYSTKWTSLVLLSMIIYVAGYATGLGNIPWQQGELFRIEVRGVGTSICTAVNWSCNLLIAATFLSLMNAATPSGAFGIYAVFCAAAWVFCLLCYPETSGLSLEEVFEVFVDDFGVQKSIQMRREKMGLPHTSRYA</sequence>
<protein>
    <submittedName>
        <fullName evidence="13">Myo-inositol transporter</fullName>
    </submittedName>
</protein>
<feature type="transmembrane region" description="Helical" evidence="10">
    <location>
        <begin position="1053"/>
        <end position="1071"/>
    </location>
</feature>